<dbReference type="RefSeq" id="WP_148594504.1">
    <property type="nucleotide sequence ID" value="NZ_CP042997.1"/>
</dbReference>
<dbReference type="AlphaFoldDB" id="A0A5B9W240"/>
<feature type="compositionally biased region" description="Low complexity" evidence="1">
    <location>
        <begin position="56"/>
        <end position="74"/>
    </location>
</feature>
<evidence type="ECO:0000313" key="3">
    <source>
        <dbReference type="Proteomes" id="UP000324233"/>
    </source>
</evidence>
<sequence length="279" mass="29371">MGRRSPRARRPGLEPVERRDLLSLPTVMMAAHYNGMVNSPRVRAMLADAGTTAASRASSTSTASNASPAMAASSGAGGRGRFAPSSTSIAVPENQGYQLNPGYNLVLQPTGTATPAEVKRQIFKAAFRGTYVITPGSYSSQQSQVFIRGAGTSTSMLHTDIQMRIAVAADPTLQTTGAAGIFDRNLNSNTVLGLNLAGPRTSVDSRGRPNQFTTVTLDVNASAGTYDEGFSQGVVDVTYYPSRKRGPGIIEQGTAVVRIQAQIYSALVGFILRNASINP</sequence>
<dbReference type="KEGG" id="agv:OJF2_31490"/>
<keyword evidence="3" id="KW-1185">Reference proteome</keyword>
<feature type="region of interest" description="Disordered" evidence="1">
    <location>
        <begin position="56"/>
        <end position="88"/>
    </location>
</feature>
<dbReference type="EMBL" id="CP042997">
    <property type="protein sequence ID" value="QEH34608.1"/>
    <property type="molecule type" value="Genomic_DNA"/>
</dbReference>
<evidence type="ECO:0000256" key="1">
    <source>
        <dbReference type="SAM" id="MobiDB-lite"/>
    </source>
</evidence>
<accession>A0A5B9W240</accession>
<organism evidence="2 3">
    <name type="scientific">Aquisphaera giovannonii</name>
    <dbReference type="NCBI Taxonomy" id="406548"/>
    <lineage>
        <taxon>Bacteria</taxon>
        <taxon>Pseudomonadati</taxon>
        <taxon>Planctomycetota</taxon>
        <taxon>Planctomycetia</taxon>
        <taxon>Isosphaerales</taxon>
        <taxon>Isosphaeraceae</taxon>
        <taxon>Aquisphaera</taxon>
    </lineage>
</organism>
<evidence type="ECO:0000313" key="2">
    <source>
        <dbReference type="EMBL" id="QEH34608.1"/>
    </source>
</evidence>
<protein>
    <submittedName>
        <fullName evidence="2">Uncharacterized protein</fullName>
    </submittedName>
</protein>
<proteinExistence type="predicted"/>
<gene>
    <name evidence="2" type="ORF">OJF2_31490</name>
</gene>
<reference evidence="2 3" key="1">
    <citation type="submission" date="2019-08" db="EMBL/GenBank/DDBJ databases">
        <title>Deep-cultivation of Planctomycetes and their phenomic and genomic characterization uncovers novel biology.</title>
        <authorList>
            <person name="Wiegand S."/>
            <person name="Jogler M."/>
            <person name="Boedeker C."/>
            <person name="Pinto D."/>
            <person name="Vollmers J."/>
            <person name="Rivas-Marin E."/>
            <person name="Kohn T."/>
            <person name="Peeters S.H."/>
            <person name="Heuer A."/>
            <person name="Rast P."/>
            <person name="Oberbeckmann S."/>
            <person name="Bunk B."/>
            <person name="Jeske O."/>
            <person name="Meyerdierks A."/>
            <person name="Storesund J.E."/>
            <person name="Kallscheuer N."/>
            <person name="Luecker S."/>
            <person name="Lage O.M."/>
            <person name="Pohl T."/>
            <person name="Merkel B.J."/>
            <person name="Hornburger P."/>
            <person name="Mueller R.-W."/>
            <person name="Bruemmer F."/>
            <person name="Labrenz M."/>
            <person name="Spormann A.M."/>
            <person name="Op den Camp H."/>
            <person name="Overmann J."/>
            <person name="Amann R."/>
            <person name="Jetten M.S.M."/>
            <person name="Mascher T."/>
            <person name="Medema M.H."/>
            <person name="Devos D.P."/>
            <person name="Kaster A.-K."/>
            <person name="Ovreas L."/>
            <person name="Rohde M."/>
            <person name="Galperin M.Y."/>
            <person name="Jogler C."/>
        </authorList>
    </citation>
    <scope>NUCLEOTIDE SEQUENCE [LARGE SCALE GENOMIC DNA]</scope>
    <source>
        <strain evidence="2 3">OJF2</strain>
    </source>
</reference>
<dbReference type="OrthoDB" id="9889523at2"/>
<name>A0A5B9W240_9BACT</name>
<dbReference type="Proteomes" id="UP000324233">
    <property type="component" value="Chromosome"/>
</dbReference>